<accession>A0A0A6YD25</accession>
<dbReference type="Pfam" id="PF17957">
    <property type="entry name" value="Big_7"/>
    <property type="match status" value="3"/>
</dbReference>
<feature type="region of interest" description="Disordered" evidence="1">
    <location>
        <begin position="31"/>
        <end position="51"/>
    </location>
</feature>
<evidence type="ECO:0000313" key="3">
    <source>
        <dbReference type="Proteomes" id="UP000030466"/>
    </source>
</evidence>
<evidence type="ECO:0008006" key="4">
    <source>
        <dbReference type="Google" id="ProtNLM"/>
    </source>
</evidence>
<name>A0A0A6YD25_KOCRO</name>
<sequence length="501" mass="50910">MTARTAATAVLVVVLGLLLGLSSTAEFSSASFTSRSDNPQGTVRAAADWTPPTTSLTPPGAILAGSVVLTASAADAETGIDTVAVQYRSASGGEWRTVCTTASAPYRCTWSTPGVVDGSYALRSVTTDRAGYSAVSAVATTVVDNTGPVVTMIDPGALLGGTRTFEATAADPGTGVQTVVLQYAPSGSSTYRDLCTATAAPYSCRYDTRQLPDGRYDLRAVATDRAGNATTSAVVANREVENPVSTVTLAAPRTYLSGGTTLSATAASTAGVQAVRFQYAPAGTTTWSTVCTDTTAPYSCAWTTTGVADGAYDLRTVLVDGKGRETASASVPERHVLNTVVRGVDVQAANGGRAGTMDAGDTITYTYSHLVDLNTISTGWDGSALATALNMQSGWFADSSITVAGSARADSVGSVNLGADYLSVSTSARFDATMTAEAVVVDGRPRTVITVTLGQRTGGGTPSTNSTPTMAWTPSTAVKDLAGKAVSSSAVNETGAADGDF</sequence>
<dbReference type="GO" id="GO:0005975">
    <property type="term" value="P:carbohydrate metabolic process"/>
    <property type="evidence" value="ECO:0007669"/>
    <property type="project" value="UniProtKB-ARBA"/>
</dbReference>
<dbReference type="RefSeq" id="WP_035924529.1">
    <property type="nucleotide sequence ID" value="NZ_JSUH01000003.1"/>
</dbReference>
<keyword evidence="3" id="KW-1185">Reference proteome</keyword>
<reference evidence="2 3" key="1">
    <citation type="journal article" date="2003" name="Int. J. Syst. Evol. Microbiol.">
        <title>Kocuria polaris sp. nov., an orange-pigmented psychrophilic bacterium isolated from an Antarctic cyanobacterial mat sample.</title>
        <authorList>
            <person name="Reddy G.S."/>
            <person name="Prakash J.S."/>
            <person name="Prabahar V."/>
            <person name="Matsumoto G.I."/>
            <person name="Stackebrandt E."/>
            <person name="Shivaji S."/>
        </authorList>
    </citation>
    <scope>NUCLEOTIDE SEQUENCE [LARGE SCALE GENOMIC DNA]</scope>
    <source>
        <strain evidence="2 3">CMS 76or</strain>
    </source>
</reference>
<dbReference type="OrthoDB" id="5241786at2"/>
<evidence type="ECO:0000256" key="1">
    <source>
        <dbReference type="SAM" id="MobiDB-lite"/>
    </source>
</evidence>
<protein>
    <recommendedName>
        <fullName evidence="4">Signal peptidase I</fullName>
    </recommendedName>
</protein>
<dbReference type="InterPro" id="IPR013783">
    <property type="entry name" value="Ig-like_fold"/>
</dbReference>
<evidence type="ECO:0000313" key="2">
    <source>
        <dbReference type="EMBL" id="KHD98447.1"/>
    </source>
</evidence>
<dbReference type="EMBL" id="JSUH01000003">
    <property type="protein sequence ID" value="KHD98447.1"/>
    <property type="molecule type" value="Genomic_DNA"/>
</dbReference>
<dbReference type="Proteomes" id="UP000030466">
    <property type="component" value="Unassembled WGS sequence"/>
</dbReference>
<dbReference type="Gene3D" id="2.60.40.10">
    <property type="entry name" value="Immunoglobulins"/>
    <property type="match status" value="3"/>
</dbReference>
<comment type="caution">
    <text evidence="2">The sequence shown here is derived from an EMBL/GenBank/DDBJ whole genome shotgun (WGS) entry which is preliminary data.</text>
</comment>
<proteinExistence type="predicted"/>
<dbReference type="AlphaFoldDB" id="A0A0A6YD25"/>
<gene>
    <name evidence="2" type="ORF">GY22_05275</name>
</gene>
<organism evidence="2 3">
    <name type="scientific">Kocuria rosea subsp. polaris</name>
    <dbReference type="NCBI Taxonomy" id="136273"/>
    <lineage>
        <taxon>Bacteria</taxon>
        <taxon>Bacillati</taxon>
        <taxon>Actinomycetota</taxon>
        <taxon>Actinomycetes</taxon>
        <taxon>Micrococcales</taxon>
        <taxon>Micrococcaceae</taxon>
        <taxon>Kocuria</taxon>
    </lineage>
</organism>